<feature type="domain" description="Protein-PII uridylyltransferase N-terminal" evidence="1">
    <location>
        <begin position="20"/>
        <end position="143"/>
    </location>
</feature>
<accession>A0ABU5ZEA3</accession>
<dbReference type="CDD" id="cd05401">
    <property type="entry name" value="NT_GlnE_GlnD_like"/>
    <property type="match status" value="1"/>
</dbReference>
<feature type="domain" description="DUF294" evidence="2">
    <location>
        <begin position="182"/>
        <end position="323"/>
    </location>
</feature>
<dbReference type="Pfam" id="PF03445">
    <property type="entry name" value="DUF294"/>
    <property type="match status" value="1"/>
</dbReference>
<evidence type="ECO:0000313" key="4">
    <source>
        <dbReference type="Proteomes" id="UP001310386"/>
    </source>
</evidence>
<dbReference type="Pfam" id="PF10335">
    <property type="entry name" value="DUF294_C"/>
    <property type="match status" value="1"/>
</dbReference>
<protein>
    <submittedName>
        <fullName evidence="3">DUF294 nucleotidyltransferase-like domain-containing protein</fullName>
    </submittedName>
</protein>
<name>A0ABU5ZEA3_9BACL</name>
<evidence type="ECO:0000313" key="3">
    <source>
        <dbReference type="EMBL" id="MEB3100232.1"/>
    </source>
</evidence>
<dbReference type="RefSeq" id="WP_371752335.1">
    <property type="nucleotide sequence ID" value="NZ_JAYJLD010000001.1"/>
</dbReference>
<evidence type="ECO:0000259" key="1">
    <source>
        <dbReference type="Pfam" id="PF03445"/>
    </source>
</evidence>
<keyword evidence="4" id="KW-1185">Reference proteome</keyword>
<dbReference type="InterPro" id="IPR018821">
    <property type="entry name" value="DUF294_put_nucleoTrafse_sb-bd"/>
</dbReference>
<comment type="caution">
    <text evidence="3">The sequence shown here is derived from an EMBL/GenBank/DDBJ whole genome shotgun (WGS) entry which is preliminary data.</text>
</comment>
<gene>
    <name evidence="3" type="ORF">VF724_00985</name>
</gene>
<reference evidence="3" key="1">
    <citation type="submission" date="2023-12" db="EMBL/GenBank/DDBJ databases">
        <title>Fervidustalea candida gen. nov., sp. nov., a novel member of the family Paenibacillaceae isolated from a geothermal area.</title>
        <authorList>
            <person name="Li W.-J."/>
            <person name="Jiao J.-Y."/>
            <person name="Chen Y."/>
        </authorList>
    </citation>
    <scope>NUCLEOTIDE SEQUENCE</scope>
    <source>
        <strain evidence="3">SYSU GA230002</strain>
    </source>
</reference>
<organism evidence="3 4">
    <name type="scientific">Ferviditalea candida</name>
    <dbReference type="NCBI Taxonomy" id="3108399"/>
    <lineage>
        <taxon>Bacteria</taxon>
        <taxon>Bacillati</taxon>
        <taxon>Bacillota</taxon>
        <taxon>Bacilli</taxon>
        <taxon>Bacillales</taxon>
        <taxon>Paenibacillaceae</taxon>
        <taxon>Ferviditalea</taxon>
    </lineage>
</organism>
<proteinExistence type="predicted"/>
<evidence type="ECO:0000259" key="2">
    <source>
        <dbReference type="Pfam" id="PF10335"/>
    </source>
</evidence>
<dbReference type="Proteomes" id="UP001310386">
    <property type="component" value="Unassembled WGS sequence"/>
</dbReference>
<sequence length="328" mass="37937">MEFQSAALEALPASEIEPWMSKLNDVHDRVIRRAISLSERKLMDEGIGPSPCSYAFVLFGSGGRKEQTLWSDQDNGIIFGPVDPIREQEAERYFQQMGNAISEGLELAGYPPCEGKVLVSNPDWRKSVHEWEKTLDKWFSEPDWEHVRYLLIAADMRCVYGNEKLADQVRKYFFDSIYADERVITHMLHNTLRHKVTMNIFGHLVKERYGEDAGGVEIKYAAYIPMVNAVRLLSIIAGINETSTLKRLDGLFGDRRFPEDQLEQWKQAFLLILRMRMRTDSYEQNGFFVSNGMIRAEDLSKQMTNDLKFCLHSAKNLQRFVKKIVPDR</sequence>
<dbReference type="InterPro" id="IPR005105">
    <property type="entry name" value="GlnD_Uridyltrans_N"/>
</dbReference>
<dbReference type="EMBL" id="JAYJLD010000001">
    <property type="protein sequence ID" value="MEB3100232.1"/>
    <property type="molecule type" value="Genomic_DNA"/>
</dbReference>